<dbReference type="OrthoDB" id="2289918at2759"/>
<evidence type="ECO:0000256" key="2">
    <source>
        <dbReference type="ARBA" id="ARBA00022723"/>
    </source>
</evidence>
<keyword evidence="7" id="KW-0539">Nucleus</keyword>
<evidence type="ECO:0000259" key="9">
    <source>
        <dbReference type="PROSITE" id="PS51916"/>
    </source>
</evidence>
<evidence type="ECO:0000256" key="6">
    <source>
        <dbReference type="ARBA" id="ARBA00023163"/>
    </source>
</evidence>
<feature type="compositionally biased region" description="Basic and acidic residues" evidence="8">
    <location>
        <begin position="55"/>
        <end position="64"/>
    </location>
</feature>
<dbReference type="GO" id="GO:0005634">
    <property type="term" value="C:nucleus"/>
    <property type="evidence" value="ECO:0007669"/>
    <property type="project" value="UniProtKB-SubCell"/>
</dbReference>
<evidence type="ECO:0000256" key="4">
    <source>
        <dbReference type="ARBA" id="ARBA00022833"/>
    </source>
</evidence>
<keyword evidence="11" id="KW-1185">Reference proteome</keyword>
<reference evidence="11" key="1">
    <citation type="journal article" date="2016" name="Genome Announc.">
        <title>Draft genome sequences of fungus Aspergillus calidoustus.</title>
        <authorList>
            <person name="Horn F."/>
            <person name="Linde J."/>
            <person name="Mattern D.J."/>
            <person name="Walther G."/>
            <person name="Guthke R."/>
            <person name="Scherlach K."/>
            <person name="Martin K."/>
            <person name="Brakhage A.A."/>
            <person name="Petzke L."/>
            <person name="Valiante V."/>
        </authorList>
    </citation>
    <scope>NUCLEOTIDE SEQUENCE [LARGE SCALE GENOMIC DNA]</scope>
    <source>
        <strain evidence="11">SF006504</strain>
    </source>
</reference>
<feature type="domain" description="DEUBAD" evidence="9">
    <location>
        <begin position="69"/>
        <end position="189"/>
    </location>
</feature>
<proteinExistence type="predicted"/>
<evidence type="ECO:0000256" key="5">
    <source>
        <dbReference type="ARBA" id="ARBA00023015"/>
    </source>
</evidence>
<evidence type="ECO:0000313" key="11">
    <source>
        <dbReference type="Proteomes" id="UP000054771"/>
    </source>
</evidence>
<keyword evidence="4" id="KW-0862">Zinc</keyword>
<keyword evidence="3" id="KW-0863">Zinc-finger</keyword>
<dbReference type="InterPro" id="IPR044867">
    <property type="entry name" value="DEUBAD_dom"/>
</dbReference>
<keyword evidence="5" id="KW-0805">Transcription regulation</keyword>
<protein>
    <recommendedName>
        <fullName evidence="9">DEUBAD domain-containing protein</fullName>
    </recommendedName>
</protein>
<feature type="region of interest" description="Disordered" evidence="8">
    <location>
        <begin position="1"/>
        <end position="64"/>
    </location>
</feature>
<keyword evidence="2" id="KW-0479">Metal-binding</keyword>
<dbReference type="Proteomes" id="UP000054771">
    <property type="component" value="Unassembled WGS sequence"/>
</dbReference>
<evidence type="ECO:0000313" key="10">
    <source>
        <dbReference type="EMBL" id="CEL01694.1"/>
    </source>
</evidence>
<dbReference type="EMBL" id="CDMC01000001">
    <property type="protein sequence ID" value="CEL01694.1"/>
    <property type="molecule type" value="Genomic_DNA"/>
</dbReference>
<evidence type="ECO:0000256" key="7">
    <source>
        <dbReference type="ARBA" id="ARBA00023242"/>
    </source>
</evidence>
<gene>
    <name evidence="10" type="ORF">ASPCAL01273</name>
</gene>
<accession>A0A0U5FTT0</accession>
<dbReference type="STRING" id="454130.A0A0U5FTT0"/>
<dbReference type="PROSITE" id="PS51916">
    <property type="entry name" value="DEUBAD"/>
    <property type="match status" value="1"/>
</dbReference>
<comment type="subcellular location">
    <subcellularLocation>
        <location evidence="1">Nucleus</location>
    </subcellularLocation>
</comment>
<feature type="compositionally biased region" description="Low complexity" evidence="8">
    <location>
        <begin position="23"/>
        <end position="32"/>
    </location>
</feature>
<feature type="compositionally biased region" description="Polar residues" evidence="8">
    <location>
        <begin position="9"/>
        <end position="22"/>
    </location>
</feature>
<evidence type="ECO:0000256" key="8">
    <source>
        <dbReference type="SAM" id="MobiDB-lite"/>
    </source>
</evidence>
<feature type="region of interest" description="Disordered" evidence="8">
    <location>
        <begin position="299"/>
        <end position="379"/>
    </location>
</feature>
<feature type="compositionally biased region" description="Basic and acidic residues" evidence="8">
    <location>
        <begin position="313"/>
        <end position="331"/>
    </location>
</feature>
<name>A0A0U5FTT0_ASPCI</name>
<dbReference type="Pfam" id="PF13919">
    <property type="entry name" value="ASXH"/>
    <property type="match status" value="1"/>
</dbReference>
<dbReference type="AlphaFoldDB" id="A0A0U5FTT0"/>
<keyword evidence="6" id="KW-0804">Transcription</keyword>
<dbReference type="InterPro" id="IPR028020">
    <property type="entry name" value="ASX_DEUBAD_dom"/>
</dbReference>
<organism evidence="10 11">
    <name type="scientific">Aspergillus calidoustus</name>
    <dbReference type="NCBI Taxonomy" id="454130"/>
    <lineage>
        <taxon>Eukaryota</taxon>
        <taxon>Fungi</taxon>
        <taxon>Dikarya</taxon>
        <taxon>Ascomycota</taxon>
        <taxon>Pezizomycotina</taxon>
        <taxon>Eurotiomycetes</taxon>
        <taxon>Eurotiomycetidae</taxon>
        <taxon>Eurotiales</taxon>
        <taxon>Aspergillaceae</taxon>
        <taxon>Aspergillus</taxon>
        <taxon>Aspergillus subgen. Nidulantes</taxon>
    </lineage>
</organism>
<dbReference type="GO" id="GO:0008270">
    <property type="term" value="F:zinc ion binding"/>
    <property type="evidence" value="ECO:0007669"/>
    <property type="project" value="UniProtKB-KW"/>
</dbReference>
<sequence>MARGPKAVSTGSSTCQPARTCQPSSAEAAEPSDASKRLSAMDSTKANPKRNPRRAAKDRWEEEKLLTSDKSQFIDLPLVKLLALPEAWECLEEDEKKQILDLLPADTHPNPHLPPDDPNAKIPPLPESFVRYGEHWRDAIRHFQLDLQNGRYDPQWVREAEEAVQQRAAGKFDKFKEQEFEEFWGQKQKMDRTLTAGQSSAVKLSTLIEHGVVRKGDIWKWSRSFSRPKTLVEKEARIIDIDGHSLTFAIPPGQRVFLNAAPAPDETKAAIVDEPESSPKAPPIPPISDCFMVEKDEALDTKDEPEAPPSRKRSAEPETEPPAKRPRERPPKQPRATAKSKANIAVQTINLDPEGEQSPAMPHGEDHDEPAPELQNGNQEPADEVMTDLNSAENANHEELPSPSTINGESEEIIVPNITLPTGLTLKMLEVDGRVKPTNGNAWKEIRCFRDNQDMGTLWEVRQAWYVKTQIR</sequence>
<dbReference type="OMA" id="DVWKYSR"/>
<evidence type="ECO:0000256" key="1">
    <source>
        <dbReference type="ARBA" id="ARBA00004123"/>
    </source>
</evidence>
<evidence type="ECO:0000256" key="3">
    <source>
        <dbReference type="ARBA" id="ARBA00022771"/>
    </source>
</evidence>